<dbReference type="Gene3D" id="3.40.1350.10">
    <property type="match status" value="1"/>
</dbReference>
<dbReference type="EMBL" id="JACHLI010000001">
    <property type="protein sequence ID" value="MBB4861336.1"/>
    <property type="molecule type" value="Genomic_DNA"/>
</dbReference>
<dbReference type="InterPro" id="IPR011335">
    <property type="entry name" value="Restrct_endonuc-II-like"/>
</dbReference>
<dbReference type="Pfam" id="PF04471">
    <property type="entry name" value="Mrr_cat"/>
    <property type="match status" value="1"/>
</dbReference>
<evidence type="ECO:0000259" key="2">
    <source>
        <dbReference type="Pfam" id="PF04471"/>
    </source>
</evidence>
<dbReference type="GO" id="GO:0009307">
    <property type="term" value="P:DNA restriction-modification system"/>
    <property type="evidence" value="ECO:0007669"/>
    <property type="project" value="InterPro"/>
</dbReference>
<dbReference type="PANTHER" id="PTHR30015">
    <property type="entry name" value="MRR RESTRICTION SYSTEM PROTEIN"/>
    <property type="match status" value="1"/>
</dbReference>
<dbReference type="AlphaFoldDB" id="A0A7W7NYD2"/>
<evidence type="ECO:0000313" key="3">
    <source>
        <dbReference type="EMBL" id="MBB4861336.1"/>
    </source>
</evidence>
<dbReference type="PANTHER" id="PTHR30015:SF7">
    <property type="entry name" value="TYPE IV METHYL-DIRECTED RESTRICTION ENZYME ECOKMRR"/>
    <property type="match status" value="1"/>
</dbReference>
<keyword evidence="1" id="KW-0472">Membrane</keyword>
<dbReference type="SUPFAM" id="SSF52980">
    <property type="entry name" value="Restriction endonuclease-like"/>
    <property type="match status" value="1"/>
</dbReference>
<keyword evidence="1" id="KW-0812">Transmembrane</keyword>
<dbReference type="InterPro" id="IPR011856">
    <property type="entry name" value="tRNA_endonuc-like_dom_sf"/>
</dbReference>
<keyword evidence="1" id="KW-1133">Transmembrane helix</keyword>
<sequence length="160" mass="18450">MAHREELYLVWLFLAGLPLIYVLDFVFKCLFGTRRRRKYRRVRRKGISALKSMSWQDFEHYCAEYFLEQGYKVKMMGLGGADGGMDLLLKKGGKTTLVQCKHWKSKVGVMTVREMYGVMYAHQFDAVAIVALTGFTKDARSWVGNKPIKLIAGQDIVDKR</sequence>
<dbReference type="Proteomes" id="UP000566995">
    <property type="component" value="Unassembled WGS sequence"/>
</dbReference>
<dbReference type="GO" id="GO:0015666">
    <property type="term" value="F:restriction endodeoxyribonuclease activity"/>
    <property type="evidence" value="ECO:0007669"/>
    <property type="project" value="TreeGrafter"/>
</dbReference>
<dbReference type="GO" id="GO:0003677">
    <property type="term" value="F:DNA binding"/>
    <property type="evidence" value="ECO:0007669"/>
    <property type="project" value="InterPro"/>
</dbReference>
<protein>
    <submittedName>
        <fullName evidence="3">Restriction system protein</fullName>
    </submittedName>
</protein>
<proteinExistence type="predicted"/>
<dbReference type="InterPro" id="IPR052906">
    <property type="entry name" value="Type_IV_Methyl-Rstrct_Enzyme"/>
</dbReference>
<evidence type="ECO:0000313" key="4">
    <source>
        <dbReference type="Proteomes" id="UP000566995"/>
    </source>
</evidence>
<feature type="transmembrane region" description="Helical" evidence="1">
    <location>
        <begin position="6"/>
        <end position="31"/>
    </location>
</feature>
<feature type="domain" description="Restriction endonuclease type IV Mrr" evidence="2">
    <location>
        <begin position="50"/>
        <end position="158"/>
    </location>
</feature>
<name>A0A7W7NYD2_PSENT</name>
<evidence type="ECO:0000256" key="1">
    <source>
        <dbReference type="SAM" id="Phobius"/>
    </source>
</evidence>
<accession>A0A7W7NYD2</accession>
<gene>
    <name evidence="3" type="ORF">HNP46_000147</name>
</gene>
<dbReference type="InterPro" id="IPR007560">
    <property type="entry name" value="Restrct_endonuc_IV_Mrr"/>
</dbReference>
<organism evidence="3 4">
    <name type="scientific">Pseudomonas nitroreducens</name>
    <dbReference type="NCBI Taxonomy" id="46680"/>
    <lineage>
        <taxon>Bacteria</taxon>
        <taxon>Pseudomonadati</taxon>
        <taxon>Pseudomonadota</taxon>
        <taxon>Gammaproteobacteria</taxon>
        <taxon>Pseudomonadales</taxon>
        <taxon>Pseudomonadaceae</taxon>
        <taxon>Pseudomonas</taxon>
    </lineage>
</organism>
<dbReference type="RefSeq" id="WP_184585606.1">
    <property type="nucleotide sequence ID" value="NZ_JACHLI010000001.1"/>
</dbReference>
<reference evidence="3 4" key="1">
    <citation type="submission" date="2020-08" db="EMBL/GenBank/DDBJ databases">
        <title>Functional genomics of gut bacteria from endangered species of beetles.</title>
        <authorList>
            <person name="Carlos-Shanley C."/>
        </authorList>
    </citation>
    <scope>NUCLEOTIDE SEQUENCE [LARGE SCALE GENOMIC DNA]</scope>
    <source>
        <strain evidence="3 4">S00179</strain>
    </source>
</reference>
<comment type="caution">
    <text evidence="3">The sequence shown here is derived from an EMBL/GenBank/DDBJ whole genome shotgun (WGS) entry which is preliminary data.</text>
</comment>